<protein>
    <submittedName>
        <fullName evidence="6">Patatin-like phospholipase family protein</fullName>
    </submittedName>
</protein>
<sequence>MSTHTHDRALVLGPGGVVGTAWMVGLAHGLRRVGVDLAEADLIVGTSAGAIVGALLATDQDLARLATAADPAARDAAPDPGRLDAVFALLGDRSLDPAEARRRVGRLGLDGAEPGADEALVRSRATLIGADTWPERRLLITAVDATSGEPVVWDRDSGVPLARAVAASSAFPGLAPLVAIGGRRYMDGALRSGTNTDLAAGARTLVVIEPMVFLGERKDIEPADDVVAVGPDPAALRAFGPDVSDAAAWEPSYRAGLRQAGEVAGRLRPAWGRETGTA</sequence>
<evidence type="ECO:0000256" key="1">
    <source>
        <dbReference type="ARBA" id="ARBA00022801"/>
    </source>
</evidence>
<dbReference type="AlphaFoldDB" id="A0A7K1L0T3"/>
<accession>A0A7K1L0T3</accession>
<dbReference type="InterPro" id="IPR002641">
    <property type="entry name" value="PNPLA_dom"/>
</dbReference>
<gene>
    <name evidence="6" type="ORF">GNZ18_15215</name>
</gene>
<name>A0A7K1L0T3_9ACTN</name>
<dbReference type="InterPro" id="IPR016035">
    <property type="entry name" value="Acyl_Trfase/lysoPLipase"/>
</dbReference>
<dbReference type="Gene3D" id="3.40.1090.10">
    <property type="entry name" value="Cytosolic phospholipase A2 catalytic domain"/>
    <property type="match status" value="2"/>
</dbReference>
<dbReference type="PANTHER" id="PTHR14226:SF29">
    <property type="entry name" value="NEUROPATHY TARGET ESTERASE SWS"/>
    <property type="match status" value="1"/>
</dbReference>
<dbReference type="PROSITE" id="PS51635">
    <property type="entry name" value="PNPLA"/>
    <property type="match status" value="1"/>
</dbReference>
<evidence type="ECO:0000259" key="5">
    <source>
        <dbReference type="PROSITE" id="PS51635"/>
    </source>
</evidence>
<comment type="caution">
    <text evidence="6">The sequence shown here is derived from an EMBL/GenBank/DDBJ whole genome shotgun (WGS) entry which is preliminary data.</text>
</comment>
<feature type="short sequence motif" description="GXSXG" evidence="4">
    <location>
        <begin position="45"/>
        <end position="49"/>
    </location>
</feature>
<keyword evidence="2 4" id="KW-0442">Lipid degradation</keyword>
<organism evidence="6 7">
    <name type="scientific">Actinomadura litoris</name>
    <dbReference type="NCBI Taxonomy" id="2678616"/>
    <lineage>
        <taxon>Bacteria</taxon>
        <taxon>Bacillati</taxon>
        <taxon>Actinomycetota</taxon>
        <taxon>Actinomycetes</taxon>
        <taxon>Streptosporangiales</taxon>
        <taxon>Thermomonosporaceae</taxon>
        <taxon>Actinomadura</taxon>
    </lineage>
</organism>
<dbReference type="PANTHER" id="PTHR14226">
    <property type="entry name" value="NEUROPATHY TARGET ESTERASE/SWISS CHEESE D.MELANOGASTER"/>
    <property type="match status" value="1"/>
</dbReference>
<feature type="domain" description="PNPLA" evidence="5">
    <location>
        <begin position="10"/>
        <end position="200"/>
    </location>
</feature>
<dbReference type="RefSeq" id="WP_156217138.1">
    <property type="nucleotide sequence ID" value="NZ_WOFH01000005.1"/>
</dbReference>
<evidence type="ECO:0000313" key="6">
    <source>
        <dbReference type="EMBL" id="MUN37947.1"/>
    </source>
</evidence>
<feature type="short sequence motif" description="DGA/G" evidence="4">
    <location>
        <begin position="187"/>
        <end position="189"/>
    </location>
</feature>
<dbReference type="GO" id="GO:0016787">
    <property type="term" value="F:hydrolase activity"/>
    <property type="evidence" value="ECO:0007669"/>
    <property type="project" value="UniProtKB-UniRule"/>
</dbReference>
<dbReference type="Pfam" id="PF01734">
    <property type="entry name" value="Patatin"/>
    <property type="match status" value="1"/>
</dbReference>
<dbReference type="Proteomes" id="UP000432015">
    <property type="component" value="Unassembled WGS sequence"/>
</dbReference>
<feature type="active site" description="Nucleophile" evidence="4">
    <location>
        <position position="47"/>
    </location>
</feature>
<dbReference type="EMBL" id="WOFH01000005">
    <property type="protein sequence ID" value="MUN37947.1"/>
    <property type="molecule type" value="Genomic_DNA"/>
</dbReference>
<evidence type="ECO:0000256" key="3">
    <source>
        <dbReference type="ARBA" id="ARBA00023098"/>
    </source>
</evidence>
<dbReference type="InterPro" id="IPR050301">
    <property type="entry name" value="NTE"/>
</dbReference>
<reference evidence="6 7" key="1">
    <citation type="submission" date="2019-11" db="EMBL/GenBank/DDBJ databases">
        <authorList>
            <person name="Cao P."/>
        </authorList>
    </citation>
    <scope>NUCLEOTIDE SEQUENCE [LARGE SCALE GENOMIC DNA]</scope>
    <source>
        <strain evidence="6 7">NEAU-AAG5</strain>
    </source>
</reference>
<evidence type="ECO:0000313" key="7">
    <source>
        <dbReference type="Proteomes" id="UP000432015"/>
    </source>
</evidence>
<feature type="active site" description="Proton acceptor" evidence="4">
    <location>
        <position position="187"/>
    </location>
</feature>
<dbReference type="SUPFAM" id="SSF52151">
    <property type="entry name" value="FabD/lysophospholipase-like"/>
    <property type="match status" value="1"/>
</dbReference>
<proteinExistence type="predicted"/>
<dbReference type="GO" id="GO:0016042">
    <property type="term" value="P:lipid catabolic process"/>
    <property type="evidence" value="ECO:0007669"/>
    <property type="project" value="UniProtKB-UniRule"/>
</dbReference>
<comment type="caution">
    <text evidence="4">Lacks conserved residue(s) required for the propagation of feature annotation.</text>
</comment>
<keyword evidence="3 4" id="KW-0443">Lipid metabolism</keyword>
<evidence type="ECO:0000256" key="4">
    <source>
        <dbReference type="PROSITE-ProRule" id="PRU01161"/>
    </source>
</evidence>
<evidence type="ECO:0000256" key="2">
    <source>
        <dbReference type="ARBA" id="ARBA00022963"/>
    </source>
</evidence>
<keyword evidence="7" id="KW-1185">Reference proteome</keyword>
<keyword evidence="1 4" id="KW-0378">Hydrolase</keyword>